<evidence type="ECO:0000259" key="1">
    <source>
        <dbReference type="Pfam" id="PF00248"/>
    </source>
</evidence>
<reference evidence="2" key="1">
    <citation type="submission" date="2020-09" db="EMBL/GenBank/DDBJ databases">
        <title>A novel bacterium of genus Paenibacillus, isolated from South China Sea.</title>
        <authorList>
            <person name="Huang H."/>
            <person name="Mo K."/>
            <person name="Hu Y."/>
        </authorList>
    </citation>
    <scope>NUCLEOTIDE SEQUENCE</scope>
    <source>
        <strain evidence="2">IB182496</strain>
    </source>
</reference>
<name>A0A927BT76_9BACL</name>
<evidence type="ECO:0000313" key="3">
    <source>
        <dbReference type="Proteomes" id="UP000621560"/>
    </source>
</evidence>
<accession>A0A927BT76</accession>
<gene>
    <name evidence="2" type="ORF">IDH44_07285</name>
</gene>
<dbReference type="InterPro" id="IPR023210">
    <property type="entry name" value="NADP_OxRdtase_dom"/>
</dbReference>
<organism evidence="2 3">
    <name type="scientific">Paenibacillus sabuli</name>
    <dbReference type="NCBI Taxonomy" id="2772509"/>
    <lineage>
        <taxon>Bacteria</taxon>
        <taxon>Bacillati</taxon>
        <taxon>Bacillota</taxon>
        <taxon>Bacilli</taxon>
        <taxon>Bacillales</taxon>
        <taxon>Paenibacillaceae</taxon>
        <taxon>Paenibacillus</taxon>
    </lineage>
</organism>
<keyword evidence="3" id="KW-1185">Reference proteome</keyword>
<dbReference type="SUPFAM" id="SSF51430">
    <property type="entry name" value="NAD(P)-linked oxidoreductase"/>
    <property type="match status" value="1"/>
</dbReference>
<dbReference type="Proteomes" id="UP000621560">
    <property type="component" value="Unassembled WGS sequence"/>
</dbReference>
<dbReference type="AlphaFoldDB" id="A0A927BT76"/>
<dbReference type="InterPro" id="IPR036812">
    <property type="entry name" value="NAD(P)_OxRdtase_dom_sf"/>
</dbReference>
<dbReference type="RefSeq" id="WP_190916155.1">
    <property type="nucleotide sequence ID" value="NZ_JACXIZ010000013.1"/>
</dbReference>
<evidence type="ECO:0000313" key="2">
    <source>
        <dbReference type="EMBL" id="MBD2844988.1"/>
    </source>
</evidence>
<dbReference type="Gene3D" id="3.20.20.100">
    <property type="entry name" value="NADP-dependent oxidoreductase domain"/>
    <property type="match status" value="1"/>
</dbReference>
<protein>
    <submittedName>
        <fullName evidence="2">Aldo/keto reductase</fullName>
    </submittedName>
</protein>
<dbReference type="PANTHER" id="PTHR43312:SF1">
    <property type="entry name" value="NADP-DEPENDENT OXIDOREDUCTASE DOMAIN-CONTAINING PROTEIN"/>
    <property type="match status" value="1"/>
</dbReference>
<dbReference type="InterPro" id="IPR053135">
    <property type="entry name" value="AKR2_Oxidoreductase"/>
</dbReference>
<feature type="domain" description="NADP-dependent oxidoreductase" evidence="1">
    <location>
        <begin position="16"/>
        <end position="286"/>
    </location>
</feature>
<dbReference type="PANTHER" id="PTHR43312">
    <property type="entry name" value="D-THREO-ALDOSE 1-DEHYDROGENASE"/>
    <property type="match status" value="1"/>
</dbReference>
<dbReference type="Pfam" id="PF00248">
    <property type="entry name" value="Aldo_ket_red"/>
    <property type="match status" value="1"/>
</dbReference>
<sequence length="301" mass="33754">MEQRKFGKTDMHVSVLGFGGTEIGMNNKTHSGEDTSKLLNNGLDLGLNVIDTASDNSQIEATIGESLSHRRRHFYLFGKYGEGRAVDLPYPDWDPRNIRMGVERSLRRLRTAYLDLAILDNCTREVLAQGELIEAMKRLKEEGLTRYIGYSGDSTDALYAIETGEFDALETSINLADQEAVSLTLAPAEERGMGIIVKRPVANLVWTRSSEATRAPETYERRLEQLAYPFLDDPPQRLTEIALRFSLSLPQIDTALLRIGSTQQLLDHVGYAARGPLDDELMGLIRRRWREIAEPAWGGLS</sequence>
<dbReference type="CDD" id="cd19095">
    <property type="entry name" value="AKR_PA4992-like"/>
    <property type="match status" value="1"/>
</dbReference>
<comment type="caution">
    <text evidence="2">The sequence shown here is derived from an EMBL/GenBank/DDBJ whole genome shotgun (WGS) entry which is preliminary data.</text>
</comment>
<proteinExistence type="predicted"/>
<dbReference type="EMBL" id="JACXIZ010000013">
    <property type="protein sequence ID" value="MBD2844988.1"/>
    <property type="molecule type" value="Genomic_DNA"/>
</dbReference>